<dbReference type="Proteomes" id="UP001501586">
    <property type="component" value="Unassembled WGS sequence"/>
</dbReference>
<dbReference type="InterPro" id="IPR002035">
    <property type="entry name" value="VWF_A"/>
</dbReference>
<evidence type="ECO:0000313" key="3">
    <source>
        <dbReference type="Proteomes" id="UP001501586"/>
    </source>
</evidence>
<proteinExistence type="predicted"/>
<evidence type="ECO:0000313" key="2">
    <source>
        <dbReference type="EMBL" id="GAA4283852.1"/>
    </source>
</evidence>
<accession>A0ABP8EIT5</accession>
<protein>
    <submittedName>
        <fullName evidence="2">VWA domain-containing protein</fullName>
    </submittedName>
</protein>
<sequence length="666" mass="73640">MPPRRRSTRYGKYIGGPDPLAPPVDLGEALDAVAEDVMAGYSPEHALREYLRKGGSDREGLDDLAGRVQRRRQELMSRHSLDSTLEEIRRLLDTAVTEERKQLARDIRMDDTDRAFREMLLENLPDSTPAALRELENYDWQSTTAREAAERIQDLLGREMLDQRFEGMKEALENATDADRAAAQEMLRALNELLDKHRRGQATQADFEEFMAAFGQYFPGNPRTIDELIESLAERAAAMSRMLNSMTPEQREELMQLSAQAFGSPELMEQLDRLDENLQALRPGEDWTGEEGEGSGQGLGLAALSDIAELDALAEQLAQTYSGSSLDDIDLEALARQLGPSAAVSAQALSEIEQALRRDGYLTRAPDGELRLSPQAIRRLGKSLLEDAARQLSGRHGQRDTRNIGTSGEATGATREWQFGDLEPWDVSRSVANAVHRTVAEGGDASRGVRLQVGDIEVVETEARTQAAVALLADTSFSMAAEGRWLPMKRMALALHHLVSTRFRGDALELITFSRLAQTVDIAELTALPSIREQGTNLHHALILANRFFRRHPTMQPVLLVVTDGEPTAHLLPDGQSWFWYPPDAETLEATVTELDRVARRGTKVTFFRLGDEPGLARFLDALARRADARVVAPDPSDLAPAVVSEYLAGHGRKGRAGAGETEDLL</sequence>
<evidence type="ECO:0000259" key="1">
    <source>
        <dbReference type="SMART" id="SM00327"/>
    </source>
</evidence>
<gene>
    <name evidence="2" type="ORF">GCM10022261_13830</name>
</gene>
<feature type="domain" description="VWFA" evidence="1">
    <location>
        <begin position="466"/>
        <end position="645"/>
    </location>
</feature>
<dbReference type="RefSeq" id="WP_236864113.1">
    <property type="nucleotide sequence ID" value="NZ_BAABAZ010000005.1"/>
</dbReference>
<dbReference type="InterPro" id="IPR036465">
    <property type="entry name" value="vWFA_dom_sf"/>
</dbReference>
<keyword evidence="3" id="KW-1185">Reference proteome</keyword>
<dbReference type="CDD" id="cd00198">
    <property type="entry name" value="vWFA"/>
    <property type="match status" value="1"/>
</dbReference>
<dbReference type="SUPFAM" id="SSF53300">
    <property type="entry name" value="vWA-like"/>
    <property type="match status" value="1"/>
</dbReference>
<organism evidence="2 3">
    <name type="scientific">Brevibacterium daeguense</name>
    <dbReference type="NCBI Taxonomy" id="909936"/>
    <lineage>
        <taxon>Bacteria</taxon>
        <taxon>Bacillati</taxon>
        <taxon>Actinomycetota</taxon>
        <taxon>Actinomycetes</taxon>
        <taxon>Micrococcales</taxon>
        <taxon>Brevibacteriaceae</taxon>
        <taxon>Brevibacterium</taxon>
    </lineage>
</organism>
<name>A0ABP8EIT5_9MICO</name>
<dbReference type="EMBL" id="BAABAZ010000005">
    <property type="protein sequence ID" value="GAA4283852.1"/>
    <property type="molecule type" value="Genomic_DNA"/>
</dbReference>
<comment type="caution">
    <text evidence="2">The sequence shown here is derived from an EMBL/GenBank/DDBJ whole genome shotgun (WGS) entry which is preliminary data.</text>
</comment>
<reference evidence="3" key="1">
    <citation type="journal article" date="2019" name="Int. J. Syst. Evol. Microbiol.">
        <title>The Global Catalogue of Microorganisms (GCM) 10K type strain sequencing project: providing services to taxonomists for standard genome sequencing and annotation.</title>
        <authorList>
            <consortium name="The Broad Institute Genomics Platform"/>
            <consortium name="The Broad Institute Genome Sequencing Center for Infectious Disease"/>
            <person name="Wu L."/>
            <person name="Ma J."/>
        </authorList>
    </citation>
    <scope>NUCLEOTIDE SEQUENCE [LARGE SCALE GENOMIC DNA]</scope>
    <source>
        <strain evidence="3">JCM 17458</strain>
    </source>
</reference>
<dbReference type="Gene3D" id="3.40.50.410">
    <property type="entry name" value="von Willebrand factor, type A domain"/>
    <property type="match status" value="1"/>
</dbReference>
<dbReference type="SMART" id="SM00327">
    <property type="entry name" value="VWA"/>
    <property type="match status" value="1"/>
</dbReference>